<keyword evidence="1" id="KW-1133">Transmembrane helix</keyword>
<gene>
    <name evidence="2" type="ORF">JCM19235_1223</name>
</gene>
<proteinExistence type="predicted"/>
<comment type="caution">
    <text evidence="2">The sequence shown here is derived from an EMBL/GenBank/DDBJ whole genome shotgun (WGS) entry which is preliminary data.</text>
</comment>
<accession>A0A090SUB7</accession>
<dbReference type="EMBL" id="BBMR01000017">
    <property type="protein sequence ID" value="GAL22922.1"/>
    <property type="molecule type" value="Genomic_DNA"/>
</dbReference>
<dbReference type="AlphaFoldDB" id="A0A090SUB7"/>
<evidence type="ECO:0000313" key="3">
    <source>
        <dbReference type="Proteomes" id="UP000029228"/>
    </source>
</evidence>
<dbReference type="Proteomes" id="UP000029228">
    <property type="component" value="Unassembled WGS sequence"/>
</dbReference>
<sequence length="101" mass="11335">MTHVKGKVTFQNVFVGALTALVIFLGSWVLEVNTNIALIKQDVANKELTRQAEYSLLKSALSENKQNYQKMAETMSNLDRTLALLVDRLERGDITVNQPVK</sequence>
<keyword evidence="3" id="KW-1185">Reference proteome</keyword>
<evidence type="ECO:0000313" key="2">
    <source>
        <dbReference type="EMBL" id="GAL22922.1"/>
    </source>
</evidence>
<reference evidence="2 3" key="1">
    <citation type="submission" date="2014-09" db="EMBL/GenBank/DDBJ databases">
        <title>Vibrio maritimus JCM 19235. (C45) whole genome shotgun sequence.</title>
        <authorList>
            <person name="Sawabe T."/>
            <person name="Meirelles P."/>
            <person name="Nakanishi M."/>
            <person name="Sayaka M."/>
            <person name="Hattori M."/>
            <person name="Ohkuma M."/>
        </authorList>
    </citation>
    <scope>NUCLEOTIDE SEQUENCE [LARGE SCALE GENOMIC DNA]</scope>
    <source>
        <strain evidence="3">JCM19235</strain>
    </source>
</reference>
<keyword evidence="1" id="KW-0472">Membrane</keyword>
<evidence type="ECO:0000256" key="1">
    <source>
        <dbReference type="SAM" id="Phobius"/>
    </source>
</evidence>
<keyword evidence="1" id="KW-0812">Transmembrane</keyword>
<feature type="transmembrane region" description="Helical" evidence="1">
    <location>
        <begin position="12"/>
        <end position="30"/>
    </location>
</feature>
<organism evidence="2 3">
    <name type="scientific">Vibrio maritimus</name>
    <dbReference type="NCBI Taxonomy" id="990268"/>
    <lineage>
        <taxon>Bacteria</taxon>
        <taxon>Pseudomonadati</taxon>
        <taxon>Pseudomonadota</taxon>
        <taxon>Gammaproteobacteria</taxon>
        <taxon>Vibrionales</taxon>
        <taxon>Vibrionaceae</taxon>
        <taxon>Vibrio</taxon>
    </lineage>
</organism>
<protein>
    <submittedName>
        <fullName evidence="2">Uncharacterized protein</fullName>
    </submittedName>
</protein>
<reference evidence="2 3" key="2">
    <citation type="submission" date="2014-09" db="EMBL/GenBank/DDBJ databases">
        <authorList>
            <consortium name="NBRP consortium"/>
            <person name="Sawabe T."/>
            <person name="Meirelles P."/>
            <person name="Nakanishi M."/>
            <person name="Sayaka M."/>
            <person name="Hattori M."/>
            <person name="Ohkuma M."/>
        </authorList>
    </citation>
    <scope>NUCLEOTIDE SEQUENCE [LARGE SCALE GENOMIC DNA]</scope>
    <source>
        <strain evidence="3">JCM19235</strain>
    </source>
</reference>
<name>A0A090SUB7_9VIBR</name>
<dbReference type="STRING" id="990268.JCM19235_1223"/>